<evidence type="ECO:0000256" key="8">
    <source>
        <dbReference type="SAM" id="Phobius"/>
    </source>
</evidence>
<dbReference type="InParanoid" id="A0A078APM7"/>
<reference evidence="10 11" key="1">
    <citation type="submission" date="2014-06" db="EMBL/GenBank/DDBJ databases">
        <authorList>
            <person name="Swart Estienne"/>
        </authorList>
    </citation>
    <scope>NUCLEOTIDE SEQUENCE [LARGE SCALE GENOMIC DNA]</scope>
    <source>
        <strain evidence="10 11">130c</strain>
    </source>
</reference>
<evidence type="ECO:0000256" key="3">
    <source>
        <dbReference type="ARBA" id="ARBA00022737"/>
    </source>
</evidence>
<keyword evidence="4 8" id="KW-1133">Transmembrane helix</keyword>
<feature type="compositionally biased region" description="Basic and acidic residues" evidence="7">
    <location>
        <begin position="835"/>
        <end position="844"/>
    </location>
</feature>
<dbReference type="PANTHER" id="PTHR12546:SF33">
    <property type="entry name" value="SPERM VESICLE FUSION PROTEIN FER-1"/>
    <property type="match status" value="1"/>
</dbReference>
<sequence>MTKEGETVDPIIEVSCMNEKKFTTAKDDIGAAGVVSWQEHIFFEPRNVQVDQIEAAKISIKLLDKGYFKDALIGMYEFDVAYIYFMKQHLLLHKWVALSNPASPDFNEVTGYLKLSITVAASGDEQVQITDDPGTGGDEESVLMPPSIKPEYYQLKFRFFKAEKLPIMDAAIFGKGGSIDAYLICNYMNQKLKTKVVTMKNEVVYWHQEFWIPVQLPIMSGRLVMKLFDEDKLKDEIVGSIIFSLKECINKKNGLFFWKNIYGAPIDRSGDNTDKMNNNPDLGSTWKGRILMQVVAEKTDKPMIKCVDMDEKTRDICTPHTIPHEYEIIAEIGLGIALPEAKKYNVKIKVADFEVKTEKPQFAENTFNRWNQRFAKTVYSVSYQDIYDMGRVYVYLMDGENPISFTSMDVSEFMDPNAQLKWLELQPDLAVGKVKEPHKAGIVSIKLAIHDKTKNGPIDFQQFDSWKKPPPKRPRNYKVRAYIFQCRDLPAADSDGQSDPYICIWDTSKTIQQTRYIEDNVNPLYYETIELVYEANQVEDLPPFVLDIYDKDFNPLDSDDFICRAIIPIKEAAAAIEKDEIPRPNWHHCRLKAGAPECGEVLVSFAIVSDDFNFKTPLKYMNLMDTVKFDEYNIEINILGLRDLQSVGILPVKKAFIQFNLKSLVPPDLGQAIENIKTQPGPAGANPTINTCIRFTLPLPGDPLYCPKLQCSVYDNIFKSFLQPLLGVFTIPIGQILHQNQSQRQHDMETLDYILSELQKIMEEQGAITYNIQTSINDIEDVSFKSTIKKQKEMIEQTLNQNKKVEEKKELQNTLMRPLLNFDSDDSNKSLNKLKSGEGEDPKSQGRTPRKTPRSIMGSGNDGKSKKGASAISTGLAFFDKRQDKVALIAERKEEEERRKREETMQREKELEEMKRAGSNPYKNILKPQYKLDELLNVQREVNKPPDSLYIGLGFDDEPGDNKRHYRRYYDDELENVKDLMGEPPFICYDLKRGQTRGASKGWWPFSGNKEDESGATSTEQVVGKFKCLIDIVSEGEKKEFEEMKAQKLHDLKVKLNSLSLRKKGKPLDFNFEKLDSAEGRMKFRLEMENLGVAHLNITKQLSNMQTGETLKRLLLGKNKCIVRLYVISAYDLSSRDNGSDSDPYLNIVLGNKIYNERAIYQEDEPNPDFHAVYDFEAYFPGCPLLNIQVYDYDDLFGDDLIGETKVDLEDRFFSPEWQSIKDKPIEYRQLYHQSSSISQGVVKLWVDIIPTSIANEVEKFDIAKRPPEQFEVRVCVFDTEEIKMMDAEGTSDVFIRTFFDSRECTKETDTHFRCQTGKASFNYRLLFDFSYPRKKNDYILQVQAFDRDFFKSNDIIGEGKIDLKQAFEDVMLTKRPISINKQYYQKILKEQNPKLEMNFKDDSTFWIQLTTIDSNGKIEKTGKVRIQIDVYPKAMAENNQVGEARQEPNCNPFLPPPIGRLSFSLNPLKMFQQLVGPAMRRKIYCYCCMIALLALCIMCFPMILSNLLVSIVF</sequence>
<dbReference type="PROSITE" id="PS50004">
    <property type="entry name" value="C2"/>
    <property type="match status" value="5"/>
</dbReference>
<dbReference type="OMA" id="IDAYLIC"/>
<dbReference type="OrthoDB" id="270970at2759"/>
<dbReference type="CDD" id="cd04037">
    <property type="entry name" value="C2E_Ferlin"/>
    <property type="match status" value="1"/>
</dbReference>
<keyword evidence="6" id="KW-0175">Coiled coil</keyword>
<feature type="transmembrane region" description="Helical" evidence="8">
    <location>
        <begin position="1484"/>
        <end position="1505"/>
    </location>
</feature>
<evidence type="ECO:0000259" key="9">
    <source>
        <dbReference type="PROSITE" id="PS50004"/>
    </source>
</evidence>
<dbReference type="InterPro" id="IPR000008">
    <property type="entry name" value="C2_dom"/>
</dbReference>
<comment type="subcellular location">
    <subcellularLocation>
        <location evidence="1">Membrane</location>
        <topology evidence="1">Single-pass membrane protein</topology>
    </subcellularLocation>
</comment>
<dbReference type="Gene3D" id="2.60.40.150">
    <property type="entry name" value="C2 domain"/>
    <property type="match status" value="4"/>
</dbReference>
<dbReference type="SMART" id="SM00239">
    <property type="entry name" value="C2"/>
    <property type="match status" value="5"/>
</dbReference>
<gene>
    <name evidence="10" type="primary">Contig17212.g18331</name>
    <name evidence="10" type="ORF">STYLEM_12969</name>
</gene>
<evidence type="ECO:0000256" key="6">
    <source>
        <dbReference type="SAM" id="Coils"/>
    </source>
</evidence>
<feature type="coiled-coil region" evidence="6">
    <location>
        <begin position="788"/>
        <end position="815"/>
    </location>
</feature>
<dbReference type="Pfam" id="PF00168">
    <property type="entry name" value="C2"/>
    <property type="match status" value="5"/>
</dbReference>
<keyword evidence="5 8" id="KW-0472">Membrane</keyword>
<evidence type="ECO:0000256" key="7">
    <source>
        <dbReference type="SAM" id="MobiDB-lite"/>
    </source>
</evidence>
<evidence type="ECO:0000256" key="1">
    <source>
        <dbReference type="ARBA" id="ARBA00004167"/>
    </source>
</evidence>
<keyword evidence="11" id="KW-1185">Reference proteome</keyword>
<dbReference type="SMART" id="SM01202">
    <property type="entry name" value="FerI"/>
    <property type="match status" value="1"/>
</dbReference>
<dbReference type="EMBL" id="CCKQ01012305">
    <property type="protein sequence ID" value="CDW83916.1"/>
    <property type="molecule type" value="Genomic_DNA"/>
</dbReference>
<feature type="domain" description="C2" evidence="9">
    <location>
        <begin position="1254"/>
        <end position="1378"/>
    </location>
</feature>
<feature type="coiled-coil region" evidence="6">
    <location>
        <begin position="885"/>
        <end position="914"/>
    </location>
</feature>
<dbReference type="InterPro" id="IPR012968">
    <property type="entry name" value="FerIin_dom"/>
</dbReference>
<evidence type="ECO:0000256" key="5">
    <source>
        <dbReference type="ARBA" id="ARBA00023136"/>
    </source>
</evidence>
<feature type="domain" description="C2" evidence="9">
    <location>
        <begin position="615"/>
        <end position="746"/>
    </location>
</feature>
<organism evidence="10 11">
    <name type="scientific">Stylonychia lemnae</name>
    <name type="common">Ciliate</name>
    <dbReference type="NCBI Taxonomy" id="5949"/>
    <lineage>
        <taxon>Eukaryota</taxon>
        <taxon>Sar</taxon>
        <taxon>Alveolata</taxon>
        <taxon>Ciliophora</taxon>
        <taxon>Intramacronucleata</taxon>
        <taxon>Spirotrichea</taxon>
        <taxon>Stichotrichia</taxon>
        <taxon>Sporadotrichida</taxon>
        <taxon>Oxytrichidae</taxon>
        <taxon>Stylonychinae</taxon>
        <taxon>Stylonychia</taxon>
    </lineage>
</organism>
<evidence type="ECO:0000313" key="10">
    <source>
        <dbReference type="EMBL" id="CDW83916.1"/>
    </source>
</evidence>
<keyword evidence="3" id="KW-0677">Repeat</keyword>
<feature type="domain" description="C2" evidence="9">
    <location>
        <begin position="134"/>
        <end position="259"/>
    </location>
</feature>
<evidence type="ECO:0000256" key="4">
    <source>
        <dbReference type="ARBA" id="ARBA00022989"/>
    </source>
</evidence>
<feature type="domain" description="C2" evidence="9">
    <location>
        <begin position="457"/>
        <end position="585"/>
    </location>
</feature>
<feature type="domain" description="C2" evidence="9">
    <location>
        <begin position="1106"/>
        <end position="1223"/>
    </location>
</feature>
<dbReference type="Proteomes" id="UP000039865">
    <property type="component" value="Unassembled WGS sequence"/>
</dbReference>
<dbReference type="GO" id="GO:0007009">
    <property type="term" value="P:plasma membrane organization"/>
    <property type="evidence" value="ECO:0007669"/>
    <property type="project" value="TreeGrafter"/>
</dbReference>
<proteinExistence type="predicted"/>
<protein>
    <submittedName>
        <fullName evidence="10">C2 domain containing protein</fullName>
    </submittedName>
</protein>
<name>A0A078APM7_STYLE</name>
<dbReference type="InterPro" id="IPR037724">
    <property type="entry name" value="C2E_Ferlin"/>
</dbReference>
<accession>A0A078APM7</accession>
<keyword evidence="2 8" id="KW-0812">Transmembrane</keyword>
<dbReference type="GO" id="GO:0016020">
    <property type="term" value="C:membrane"/>
    <property type="evidence" value="ECO:0007669"/>
    <property type="project" value="UniProtKB-SubCell"/>
</dbReference>
<dbReference type="PANTHER" id="PTHR12546">
    <property type="entry name" value="FER-1-LIKE"/>
    <property type="match status" value="1"/>
</dbReference>
<dbReference type="InterPro" id="IPR035892">
    <property type="entry name" value="C2_domain_sf"/>
</dbReference>
<dbReference type="InterPro" id="IPR037721">
    <property type="entry name" value="Ferlin"/>
</dbReference>
<evidence type="ECO:0000313" key="11">
    <source>
        <dbReference type="Proteomes" id="UP000039865"/>
    </source>
</evidence>
<feature type="region of interest" description="Disordered" evidence="7">
    <location>
        <begin position="817"/>
        <end position="869"/>
    </location>
</feature>
<evidence type="ECO:0000256" key="2">
    <source>
        <dbReference type="ARBA" id="ARBA00022692"/>
    </source>
</evidence>
<dbReference type="SUPFAM" id="SSF49562">
    <property type="entry name" value="C2 domain (Calcium/lipid-binding domain, CaLB)"/>
    <property type="match status" value="5"/>
</dbReference>